<gene>
    <name evidence="1" type="ORF">T12_9121</name>
</gene>
<keyword evidence="2" id="KW-1185">Reference proteome</keyword>
<comment type="caution">
    <text evidence="1">The sequence shown here is derived from an EMBL/GenBank/DDBJ whole genome shotgun (WGS) entry which is preliminary data.</text>
</comment>
<proteinExistence type="predicted"/>
<protein>
    <submittedName>
        <fullName evidence="1">Uncharacterized protein</fullName>
    </submittedName>
</protein>
<accession>A0A0V0Z348</accession>
<name>A0A0V0Z348_9BILA</name>
<organism evidence="1 2">
    <name type="scientific">Trichinella patagoniensis</name>
    <dbReference type="NCBI Taxonomy" id="990121"/>
    <lineage>
        <taxon>Eukaryota</taxon>
        <taxon>Metazoa</taxon>
        <taxon>Ecdysozoa</taxon>
        <taxon>Nematoda</taxon>
        <taxon>Enoplea</taxon>
        <taxon>Dorylaimia</taxon>
        <taxon>Trichinellida</taxon>
        <taxon>Trichinellidae</taxon>
        <taxon>Trichinella</taxon>
    </lineage>
</organism>
<dbReference type="AlphaFoldDB" id="A0A0V0Z348"/>
<dbReference type="EMBL" id="JYDQ01000649">
    <property type="protein sequence ID" value="KRY06829.1"/>
    <property type="molecule type" value="Genomic_DNA"/>
</dbReference>
<evidence type="ECO:0000313" key="1">
    <source>
        <dbReference type="EMBL" id="KRY06829.1"/>
    </source>
</evidence>
<reference evidence="1 2" key="1">
    <citation type="submission" date="2015-01" db="EMBL/GenBank/DDBJ databases">
        <title>Evolution of Trichinella species and genotypes.</title>
        <authorList>
            <person name="Korhonen P.K."/>
            <person name="Edoardo P."/>
            <person name="Giuseppe L.R."/>
            <person name="Gasser R.B."/>
        </authorList>
    </citation>
    <scope>NUCLEOTIDE SEQUENCE [LARGE SCALE GENOMIC DNA]</scope>
    <source>
        <strain evidence="1">ISS2496</strain>
    </source>
</reference>
<sequence length="113" mass="13195">MTNDMEDSLLRASQRRLEKTMRTLTENMIYEWSFGRLEKIVYRLPNNTVYYVVCKNLLEEVIIKGTINLAVLRYLLLNKIAPLVSPRSDKSMEEAIDTTDKKCNAEKEYTVSI</sequence>
<dbReference type="Proteomes" id="UP000054783">
    <property type="component" value="Unassembled WGS sequence"/>
</dbReference>
<evidence type="ECO:0000313" key="2">
    <source>
        <dbReference type="Proteomes" id="UP000054783"/>
    </source>
</evidence>